<accession>A0ABP8KF39</accession>
<dbReference type="Proteomes" id="UP001500936">
    <property type="component" value="Unassembled WGS sequence"/>
</dbReference>
<comment type="caution">
    <text evidence="6">The sequence shown here is derived from an EMBL/GenBank/DDBJ whole genome shotgun (WGS) entry which is preliminary data.</text>
</comment>
<evidence type="ECO:0000313" key="6">
    <source>
        <dbReference type="EMBL" id="GAA4405760.1"/>
    </source>
</evidence>
<evidence type="ECO:0000256" key="4">
    <source>
        <dbReference type="ARBA" id="ARBA00023136"/>
    </source>
</evidence>
<feature type="domain" description="Translocation and assembly module TamB C-terminal" evidence="5">
    <location>
        <begin position="972"/>
        <end position="1175"/>
    </location>
</feature>
<sequence>MKRFFLTALYVILALLFLVAGFLGFIAVTPLGQQFVTRQVNRYLAKKLKTPFSIGSITYRLPDWIALENVYFETPKGDTLLYGRRMYVNLDMWGLLQNRVALNDIQLDNIRLYIKRTLPDTTYNFQFLVDAFDTGDTTTTRDTSAAPLDLSLTLVGFNNVRIRYHDDVVGMDSNFFLDSMRARFDEVNLQRSRYRLDSVQVYGLNATARMYEGVGTSQKTPKSSDTLDLALGHWKVRGVRWDLRTDGAGFETKGKVDRLDMTADYFHLDGQQAAIRSFYLAGADISALQEKQVRTAAPPNRESPEAQDAGWKVKIGQIRLDSNRIRYTDQNQRPQPSGIDFANLDITRFGLMGQGIYYSPEQMYGKIRQAQFREKSGFVLQRFDADFMYSDTMTALTRFYLKTPGTLLRDKLVLRYDSLGQLSNPSSQVVVNMNLRQSSVAVADILRLVPTLADTPPFAGNRNAVFRINARAVGTTASLNIPTFDVATLTDTRIRANGQLRNVTDPNRLVMNITLAEARTNRADLNRLVPPNTLPDSFSLPPALRLTGRIQGKLDNINLDAQIQTGGWGTASYDGSLRGFYTGRRQAYKGTLTLASLDAGKFLQNPQQYGPISGRATFNGQGLDPNTMNTTFDVNVSEATLNGYRYQNLDVEGQLVQGMLTVRGGLNDPNAQINLDTEVGLKQAYPSVEGEIAIQKLDLNALKLYEKPLAMSGVFTVDFASTNPTAPEGRLQARNASVTLDGKTYPIDSLYLVADTDQNRKILMARVPFGEIALNGEFQYTQLPDMFIGEFSKYFKIPDVTYNPVQPPYSANIELKAYQHPLLQAFVPGLTRMDTVRLNGYIDNVRDTTFAANLRTGLVEYDTTVVQGATLSLVAVNDRLNIDGTINAVQTQSLSLNETRLTGTAADNQLQFSVVTEDSAGRDQHGLAGRLAIIDNNYRLNLSRNGLLTNYHTWQADTAGFVQYGKDGILAQQFTIRSEGQILTLNSVEPRPGAPLRVAAKDFRLSEMAALANQDSTLIGGVLNGDVIVRDITGTPSFTGDVRVDSLTVMEKPIGTLTARMTNTADNQIQVAANLSGPYNQAQVTGLYNPSSETQPLNFRVNLERLDARTVEAFSFGELRQAKGQLTGQFTVTGSPSSPQMNGTVSFDSVAFNIAQLNTTYRIDRETLRLNGQTIAFQDFDVTDTLGRTLTTNGTVTLKSLPDQVNYDLRIRAEKFLVLDAARKDNDYLYGNAAVTGNLRVSGSGSTPSIVGNIRLEDNAKVTVVLPDESMDVNEARQTVIFIDPADSLALQKYLTRPRPDTTQARLSFDNVTNTNISLNLEATDRSEITIVVDELNGDYLRARGNARLNVEMSASGDVNVYGRYDVTEGEYEMTYQVLKRQFQIQKGSYINFSGDPMRADVNITAVYETMATPADLIANESTQPIPAEARQKIPFQVLLKMSGNLSNPDIKFDIIVPEKSFVSTAAVVRTVKDKLAMLRQDESQINKQVFALLVLNGFISENTSNFFSGSGDGGGAENLARNSVSKLLSEQLQRMASNVLQGFNVDFDLMSSSYAGTGAAPATRTDLNVGLSRSFLQGRLNVAVGRNFVLQNNTAIGRNPSELFDNVSITYSLTRDGRYMLRAYRNNAYQAILEGFVIETGIGFVITLDYNTLRQLFNKGSEPDL</sequence>
<feature type="domain" description="Translocation and assembly module TamB C-terminal" evidence="5">
    <location>
        <begin position="1182"/>
        <end position="1628"/>
    </location>
</feature>
<evidence type="ECO:0000256" key="1">
    <source>
        <dbReference type="ARBA" id="ARBA00004167"/>
    </source>
</evidence>
<dbReference type="Pfam" id="PF04357">
    <property type="entry name" value="TamB"/>
    <property type="match status" value="2"/>
</dbReference>
<name>A0ABP8KF39_9BACT</name>
<proteinExistence type="predicted"/>
<dbReference type="PANTHER" id="PTHR36985">
    <property type="entry name" value="TRANSLOCATION AND ASSEMBLY MODULE SUBUNIT TAMB"/>
    <property type="match status" value="1"/>
</dbReference>
<dbReference type="PANTHER" id="PTHR36985:SF1">
    <property type="entry name" value="TRANSLOCATION AND ASSEMBLY MODULE SUBUNIT TAMB"/>
    <property type="match status" value="1"/>
</dbReference>
<keyword evidence="7" id="KW-1185">Reference proteome</keyword>
<keyword evidence="3" id="KW-1133">Transmembrane helix</keyword>
<dbReference type="EMBL" id="BAABHB010000004">
    <property type="protein sequence ID" value="GAA4405760.1"/>
    <property type="molecule type" value="Genomic_DNA"/>
</dbReference>
<protein>
    <recommendedName>
        <fullName evidence="5">Translocation and assembly module TamB C-terminal domain-containing protein</fullName>
    </recommendedName>
</protein>
<evidence type="ECO:0000256" key="2">
    <source>
        <dbReference type="ARBA" id="ARBA00022692"/>
    </source>
</evidence>
<keyword evidence="4" id="KW-0472">Membrane</keyword>
<dbReference type="InterPro" id="IPR007452">
    <property type="entry name" value="TamB_C"/>
</dbReference>
<organism evidence="6 7">
    <name type="scientific">Nibrella viscosa</name>
    <dbReference type="NCBI Taxonomy" id="1084524"/>
    <lineage>
        <taxon>Bacteria</taxon>
        <taxon>Pseudomonadati</taxon>
        <taxon>Bacteroidota</taxon>
        <taxon>Cytophagia</taxon>
        <taxon>Cytophagales</taxon>
        <taxon>Spirosomataceae</taxon>
        <taxon>Nibrella</taxon>
    </lineage>
</organism>
<gene>
    <name evidence="6" type="ORF">GCM10023187_24490</name>
</gene>
<evidence type="ECO:0000259" key="5">
    <source>
        <dbReference type="Pfam" id="PF04357"/>
    </source>
</evidence>
<reference evidence="7" key="1">
    <citation type="journal article" date="2019" name="Int. J. Syst. Evol. Microbiol.">
        <title>The Global Catalogue of Microorganisms (GCM) 10K type strain sequencing project: providing services to taxonomists for standard genome sequencing and annotation.</title>
        <authorList>
            <consortium name="The Broad Institute Genomics Platform"/>
            <consortium name="The Broad Institute Genome Sequencing Center for Infectious Disease"/>
            <person name="Wu L."/>
            <person name="Ma J."/>
        </authorList>
    </citation>
    <scope>NUCLEOTIDE SEQUENCE [LARGE SCALE GENOMIC DNA]</scope>
    <source>
        <strain evidence="7">JCM 17925</strain>
    </source>
</reference>
<keyword evidence="2" id="KW-0812">Transmembrane</keyword>
<comment type="subcellular location">
    <subcellularLocation>
        <location evidence="1">Membrane</location>
        <topology evidence="1">Single-pass membrane protein</topology>
    </subcellularLocation>
</comment>
<dbReference type="RefSeq" id="WP_345267442.1">
    <property type="nucleotide sequence ID" value="NZ_BAABHB010000004.1"/>
</dbReference>
<evidence type="ECO:0000313" key="7">
    <source>
        <dbReference type="Proteomes" id="UP001500936"/>
    </source>
</evidence>
<evidence type="ECO:0000256" key="3">
    <source>
        <dbReference type="ARBA" id="ARBA00022989"/>
    </source>
</evidence>